<dbReference type="Gene3D" id="3.40.50.150">
    <property type="entry name" value="Vaccinia Virus protein VP39"/>
    <property type="match status" value="1"/>
</dbReference>
<name>A0A8B6XC66_9BURK</name>
<dbReference type="InterPro" id="IPR029063">
    <property type="entry name" value="SAM-dependent_MTases_sf"/>
</dbReference>
<accession>A0A8B6XC66</accession>
<dbReference type="RefSeq" id="WP_156924246.1">
    <property type="nucleotide sequence ID" value="NZ_AXWS01000003.1"/>
</dbReference>
<keyword evidence="1" id="KW-1185">Reference proteome</keyword>
<evidence type="ECO:0000313" key="2">
    <source>
        <dbReference type="RefSeq" id="WP_156924246.1"/>
    </source>
</evidence>
<dbReference type="OrthoDB" id="116799at2"/>
<reference evidence="2" key="1">
    <citation type="submission" date="2025-08" db="UniProtKB">
        <authorList>
            <consortium name="RefSeq"/>
        </authorList>
    </citation>
    <scope>IDENTIFICATION</scope>
</reference>
<dbReference type="SUPFAM" id="SSF53335">
    <property type="entry name" value="S-adenosyl-L-methionine-dependent methyltransferases"/>
    <property type="match status" value="1"/>
</dbReference>
<proteinExistence type="predicted"/>
<dbReference type="Proteomes" id="UP000675920">
    <property type="component" value="Unplaced"/>
</dbReference>
<protein>
    <submittedName>
        <fullName evidence="2">Uncharacterized protein</fullName>
    </submittedName>
</protein>
<organism evidence="1 2">
    <name type="scientific">Derxia gummosa DSM 723</name>
    <dbReference type="NCBI Taxonomy" id="1121388"/>
    <lineage>
        <taxon>Bacteria</taxon>
        <taxon>Pseudomonadati</taxon>
        <taxon>Pseudomonadota</taxon>
        <taxon>Betaproteobacteria</taxon>
        <taxon>Burkholderiales</taxon>
        <taxon>Alcaligenaceae</taxon>
        <taxon>Derxia</taxon>
    </lineage>
</organism>
<dbReference type="AlphaFoldDB" id="A0A8B6XC66"/>
<evidence type="ECO:0000313" key="1">
    <source>
        <dbReference type="Proteomes" id="UP000675920"/>
    </source>
</evidence>
<sequence>MPQPPASSRLPLICGAIPVGLRAPGGAAPRRLLSGPTVPLPGGAGRLPVVAQPAASPLFVSAAADVSHPRDDAAATFALDAESDPATDACQRRRALLLAVLARPSYARIVLAAGGPGGGCGLAVELAGRCDQLSLVTPTDTARSACTTAVLAAGFGDRLASPRLANAPDDWPDTCADLVVLDDYACWFDSAGFSRLITRVLAGLVPGGELVCCDPRLPPAEAPLTGDYVHARLRHELALDGLLSHVERDFRIDSWTRLAESG</sequence>